<evidence type="ECO:0000256" key="2">
    <source>
        <dbReference type="ARBA" id="ARBA00023157"/>
    </source>
</evidence>
<dbReference type="PROSITE" id="PS50948">
    <property type="entry name" value="PAN"/>
    <property type="match status" value="1"/>
</dbReference>
<feature type="signal peptide" evidence="5">
    <location>
        <begin position="1"/>
        <end position="27"/>
    </location>
</feature>
<feature type="domain" description="Bulb-type lectin" evidence="6">
    <location>
        <begin position="34"/>
        <end position="153"/>
    </location>
</feature>
<dbReference type="InterPro" id="IPR036426">
    <property type="entry name" value="Bulb-type_lectin_dom_sf"/>
</dbReference>
<reference evidence="8 9" key="1">
    <citation type="submission" date="2024-01" db="EMBL/GenBank/DDBJ databases">
        <title>The genomes of 5 underutilized Papilionoideae crops provide insights into root nodulation and disease resistanc.</title>
        <authorList>
            <person name="Yuan L."/>
        </authorList>
    </citation>
    <scope>NUCLEOTIDE SEQUENCE [LARGE SCALE GENOMIC DNA]</scope>
    <source>
        <strain evidence="8">ZHUSHIDOU_FW_LH</strain>
        <tissue evidence="8">Leaf</tissue>
    </source>
</reference>
<dbReference type="Proteomes" id="UP001372338">
    <property type="component" value="Unassembled WGS sequence"/>
</dbReference>
<dbReference type="InterPro" id="IPR011009">
    <property type="entry name" value="Kinase-like_dom_sf"/>
</dbReference>
<feature type="chain" id="PRO_5042886679" evidence="5">
    <location>
        <begin position="28"/>
        <end position="596"/>
    </location>
</feature>
<dbReference type="SUPFAM" id="SSF56112">
    <property type="entry name" value="Protein kinase-like (PK-like)"/>
    <property type="match status" value="1"/>
</dbReference>
<feature type="transmembrane region" description="Helical" evidence="4">
    <location>
        <begin position="396"/>
        <end position="419"/>
    </location>
</feature>
<feature type="domain" description="Apple" evidence="7">
    <location>
        <begin position="304"/>
        <end position="386"/>
    </location>
</feature>
<evidence type="ECO:0000256" key="5">
    <source>
        <dbReference type="SAM" id="SignalP"/>
    </source>
</evidence>
<evidence type="ECO:0000313" key="8">
    <source>
        <dbReference type="EMBL" id="KAK7257027.1"/>
    </source>
</evidence>
<gene>
    <name evidence="8" type="ORF">RIF29_30705</name>
</gene>
<evidence type="ECO:0000256" key="4">
    <source>
        <dbReference type="SAM" id="Phobius"/>
    </source>
</evidence>
<keyword evidence="4" id="KW-1133">Transmembrane helix</keyword>
<dbReference type="PROSITE" id="PS50927">
    <property type="entry name" value="BULB_LECTIN"/>
    <property type="match status" value="1"/>
</dbReference>
<evidence type="ECO:0000259" key="7">
    <source>
        <dbReference type="PROSITE" id="PS50948"/>
    </source>
</evidence>
<sequence length="596" mass="67102">MVWFKLRKPYLLLILTCLLWLWTSCSCIHVKAANDSLKPGDSLNGTNQLCSENGKYCMGFVKLAGLTYLDISNEKESWEVWIANKNQPVGDDSILSLDHSGVLKIESQQSEEPIILYSPPPHSTINNTVATLLDTGNFVLQQLHPNGSTKSVLWQSFDYPTDCLLPGMKLGVNRKTGHNWSLVSWVSETYPAPGPFRLDWEPRERELIMRRQGQVIWKSGKLRNNRLFEHIPEESQRIYEYNPVSNEDEDSFTFATPNIKEPTKWALFETGELKGSDGKDIARADMCYGYNSDGGCQKFEIPSCRHPGYVFESREGYPNIGFNDTSIVSNKSYSIGDCQASCWSNCSCVGFMSYNSNGTGCVFFFGKSLEGVTLVSVGQKFYTLVKKRQHKGMKKWIWISAAIATSLIIICIVILSLATRKRKQVLEDKRRKKMELGLQDSVKSTGIEDFEDDLTKGRDFKVFSYALVKEATSNFSSKNQLGEGGFGPVYKAWELWNDGLCLRLVDPSLNGMFDLDEVQKCIHVGLLCVEHYATYRPDMSDVISMLTNKSAIVTLPKSPAFYVGKHIAGSNTFSKLLEFNSDFTKEISASTEIESK</sequence>
<dbReference type="EMBL" id="JAYWIO010000006">
    <property type="protein sequence ID" value="KAK7257027.1"/>
    <property type="molecule type" value="Genomic_DNA"/>
</dbReference>
<dbReference type="InterPro" id="IPR003609">
    <property type="entry name" value="Pan_app"/>
</dbReference>
<keyword evidence="4" id="KW-0472">Membrane</keyword>
<dbReference type="PANTHER" id="PTHR32444:SF183">
    <property type="entry name" value="APPLE DOMAIN-CONTAINING PROTEIN"/>
    <property type="match status" value="1"/>
</dbReference>
<keyword evidence="4" id="KW-0812">Transmembrane</keyword>
<evidence type="ECO:0000256" key="3">
    <source>
        <dbReference type="ARBA" id="ARBA00023180"/>
    </source>
</evidence>
<evidence type="ECO:0000256" key="1">
    <source>
        <dbReference type="ARBA" id="ARBA00022729"/>
    </source>
</evidence>
<dbReference type="Gene3D" id="2.90.10.10">
    <property type="entry name" value="Bulb-type lectin domain"/>
    <property type="match status" value="1"/>
</dbReference>
<dbReference type="Pfam" id="PF01453">
    <property type="entry name" value="B_lectin"/>
    <property type="match status" value="1"/>
</dbReference>
<dbReference type="Pfam" id="PF08276">
    <property type="entry name" value="PAN_2"/>
    <property type="match status" value="1"/>
</dbReference>
<dbReference type="PROSITE" id="PS51257">
    <property type="entry name" value="PROKAR_LIPOPROTEIN"/>
    <property type="match status" value="1"/>
</dbReference>
<evidence type="ECO:0000313" key="9">
    <source>
        <dbReference type="Proteomes" id="UP001372338"/>
    </source>
</evidence>
<dbReference type="SUPFAM" id="SSF51110">
    <property type="entry name" value="alpha-D-mannose-specific plant lectins"/>
    <property type="match status" value="1"/>
</dbReference>
<name>A0AAN9EGG4_CROPI</name>
<protein>
    <submittedName>
        <fullName evidence="8">Uncharacterized protein</fullName>
    </submittedName>
</protein>
<keyword evidence="1 5" id="KW-0732">Signal</keyword>
<keyword evidence="3" id="KW-0325">Glycoprotein</keyword>
<dbReference type="InterPro" id="IPR001480">
    <property type="entry name" value="Bulb-type_lectin_dom"/>
</dbReference>
<accession>A0AAN9EGG4</accession>
<organism evidence="8 9">
    <name type="scientific">Crotalaria pallida</name>
    <name type="common">Smooth rattlebox</name>
    <name type="synonym">Crotalaria striata</name>
    <dbReference type="NCBI Taxonomy" id="3830"/>
    <lineage>
        <taxon>Eukaryota</taxon>
        <taxon>Viridiplantae</taxon>
        <taxon>Streptophyta</taxon>
        <taxon>Embryophyta</taxon>
        <taxon>Tracheophyta</taxon>
        <taxon>Spermatophyta</taxon>
        <taxon>Magnoliopsida</taxon>
        <taxon>eudicotyledons</taxon>
        <taxon>Gunneridae</taxon>
        <taxon>Pentapetalae</taxon>
        <taxon>rosids</taxon>
        <taxon>fabids</taxon>
        <taxon>Fabales</taxon>
        <taxon>Fabaceae</taxon>
        <taxon>Papilionoideae</taxon>
        <taxon>50 kb inversion clade</taxon>
        <taxon>genistoids sensu lato</taxon>
        <taxon>core genistoids</taxon>
        <taxon>Crotalarieae</taxon>
        <taxon>Crotalaria</taxon>
    </lineage>
</organism>
<proteinExistence type="predicted"/>
<keyword evidence="2" id="KW-1015">Disulfide bond</keyword>
<evidence type="ECO:0000259" key="6">
    <source>
        <dbReference type="PROSITE" id="PS50927"/>
    </source>
</evidence>
<dbReference type="SMART" id="SM00108">
    <property type="entry name" value="B_lectin"/>
    <property type="match status" value="1"/>
</dbReference>
<comment type="caution">
    <text evidence="8">The sequence shown here is derived from an EMBL/GenBank/DDBJ whole genome shotgun (WGS) entry which is preliminary data.</text>
</comment>
<dbReference type="Gene3D" id="3.30.200.20">
    <property type="entry name" value="Phosphorylase Kinase, domain 1"/>
    <property type="match status" value="1"/>
</dbReference>
<keyword evidence="9" id="KW-1185">Reference proteome</keyword>
<dbReference type="PANTHER" id="PTHR32444">
    <property type="entry name" value="BULB-TYPE LECTIN DOMAIN-CONTAINING PROTEIN"/>
    <property type="match status" value="1"/>
</dbReference>
<dbReference type="AlphaFoldDB" id="A0AAN9EGG4"/>